<reference evidence="1 2" key="1">
    <citation type="submission" date="2011-05" db="EMBL/GenBank/DDBJ databases">
        <title>Whole genome sequence of Microlunatus phosphovorus NM-1.</title>
        <authorList>
            <person name="Hosoyama A."/>
            <person name="Sasaki K."/>
            <person name="Harada T."/>
            <person name="Igarashi R."/>
            <person name="Kawakoshi A."/>
            <person name="Sasagawa M."/>
            <person name="Fukada J."/>
            <person name="Nakamura S."/>
            <person name="Katano Y."/>
            <person name="Hanada S."/>
            <person name="Kamagata Y."/>
            <person name="Nakamura N."/>
            <person name="Yamazaki S."/>
            <person name="Fujita N."/>
        </authorList>
    </citation>
    <scope>NUCLEOTIDE SEQUENCE [LARGE SCALE GENOMIC DNA]</scope>
    <source>
        <strain evidence="2">ATCC 700054 / DSM 10555 / JCM 9379 / NBRC 101784 / NCIMB 13414 / VKM Ac-1990 / NM-1</strain>
    </source>
</reference>
<evidence type="ECO:0000313" key="2">
    <source>
        <dbReference type="Proteomes" id="UP000007947"/>
    </source>
</evidence>
<dbReference type="AlphaFoldDB" id="F5XKI2"/>
<keyword evidence="2" id="KW-1185">Reference proteome</keyword>
<name>F5XKI2_MICPN</name>
<dbReference type="STRING" id="1032480.MLP_30400"/>
<accession>F5XKI2</accession>
<dbReference type="RefSeq" id="WP_013863919.1">
    <property type="nucleotide sequence ID" value="NC_015635.1"/>
</dbReference>
<protein>
    <submittedName>
        <fullName evidence="1">Uncharacterized protein</fullName>
    </submittedName>
</protein>
<organism evidence="1 2">
    <name type="scientific">Microlunatus phosphovorus (strain ATCC 700054 / DSM 10555 / JCM 9379 / NBRC 101784 / NCIMB 13414 / VKM Ac-1990 / NM-1)</name>
    <dbReference type="NCBI Taxonomy" id="1032480"/>
    <lineage>
        <taxon>Bacteria</taxon>
        <taxon>Bacillati</taxon>
        <taxon>Actinomycetota</taxon>
        <taxon>Actinomycetes</taxon>
        <taxon>Propionibacteriales</taxon>
        <taxon>Propionibacteriaceae</taxon>
        <taxon>Microlunatus</taxon>
    </lineage>
</organism>
<gene>
    <name evidence="1" type="ordered locus">MLP_30400</name>
</gene>
<dbReference type="OrthoDB" id="5197874at2"/>
<dbReference type="Proteomes" id="UP000007947">
    <property type="component" value="Chromosome"/>
</dbReference>
<evidence type="ECO:0000313" key="1">
    <source>
        <dbReference type="EMBL" id="BAK36054.1"/>
    </source>
</evidence>
<dbReference type="KEGG" id="mph:MLP_30400"/>
<dbReference type="EMBL" id="AP012204">
    <property type="protein sequence ID" value="BAK36054.1"/>
    <property type="molecule type" value="Genomic_DNA"/>
</dbReference>
<proteinExistence type="predicted"/>
<sequence length="56" mass="5845">MTTPPPSYLLLLADLFKQAEAAGWGIASGASFEAFPGLEDAAADYIQSLLDQAADD</sequence>
<dbReference type="HOGENOM" id="CLU_3009273_0_0_11"/>